<dbReference type="Proteomes" id="UP001219525">
    <property type="component" value="Unassembled WGS sequence"/>
</dbReference>
<protein>
    <submittedName>
        <fullName evidence="1">Uncharacterized protein</fullName>
    </submittedName>
</protein>
<accession>A0AAD6V5F9</accession>
<proteinExistence type="predicted"/>
<dbReference type="AlphaFoldDB" id="A0AAD6V5F9"/>
<name>A0AAD6V5F9_9AGAR</name>
<evidence type="ECO:0000313" key="2">
    <source>
        <dbReference type="Proteomes" id="UP001219525"/>
    </source>
</evidence>
<gene>
    <name evidence="1" type="ORF">GGX14DRAFT_570329</name>
</gene>
<sequence>MHAKLRARLRLCFRQRVVAKHAWNAPRPSAHHLLPAAPPNPRLPLFLLGWRAPLPTARCTAQRLLPPHRAAPIAAASALPLASSSSACMWPPRAVPHYPCLRCRSHRDIDPAPAPPTTPPLSLPPQRFLTLQPPLNCYAARCMHTPLSSSSA</sequence>
<reference evidence="1" key="1">
    <citation type="submission" date="2023-03" db="EMBL/GenBank/DDBJ databases">
        <title>Massive genome expansion in bonnet fungi (Mycena s.s.) driven by repeated elements and novel gene families across ecological guilds.</title>
        <authorList>
            <consortium name="Lawrence Berkeley National Laboratory"/>
            <person name="Harder C.B."/>
            <person name="Miyauchi S."/>
            <person name="Viragh M."/>
            <person name="Kuo A."/>
            <person name="Thoen E."/>
            <person name="Andreopoulos B."/>
            <person name="Lu D."/>
            <person name="Skrede I."/>
            <person name="Drula E."/>
            <person name="Henrissat B."/>
            <person name="Morin E."/>
            <person name="Kohler A."/>
            <person name="Barry K."/>
            <person name="LaButti K."/>
            <person name="Morin E."/>
            <person name="Salamov A."/>
            <person name="Lipzen A."/>
            <person name="Mereny Z."/>
            <person name="Hegedus B."/>
            <person name="Baldrian P."/>
            <person name="Stursova M."/>
            <person name="Weitz H."/>
            <person name="Taylor A."/>
            <person name="Grigoriev I.V."/>
            <person name="Nagy L.G."/>
            <person name="Martin F."/>
            <person name="Kauserud H."/>
        </authorList>
    </citation>
    <scope>NUCLEOTIDE SEQUENCE</scope>
    <source>
        <strain evidence="1">9144</strain>
    </source>
</reference>
<keyword evidence="2" id="KW-1185">Reference proteome</keyword>
<comment type="caution">
    <text evidence="1">The sequence shown here is derived from an EMBL/GenBank/DDBJ whole genome shotgun (WGS) entry which is preliminary data.</text>
</comment>
<evidence type="ECO:0000313" key="1">
    <source>
        <dbReference type="EMBL" id="KAJ7203069.1"/>
    </source>
</evidence>
<organism evidence="1 2">
    <name type="scientific">Mycena pura</name>
    <dbReference type="NCBI Taxonomy" id="153505"/>
    <lineage>
        <taxon>Eukaryota</taxon>
        <taxon>Fungi</taxon>
        <taxon>Dikarya</taxon>
        <taxon>Basidiomycota</taxon>
        <taxon>Agaricomycotina</taxon>
        <taxon>Agaricomycetes</taxon>
        <taxon>Agaricomycetidae</taxon>
        <taxon>Agaricales</taxon>
        <taxon>Marasmiineae</taxon>
        <taxon>Mycenaceae</taxon>
        <taxon>Mycena</taxon>
    </lineage>
</organism>
<dbReference type="EMBL" id="JARJCW010000052">
    <property type="protein sequence ID" value="KAJ7203069.1"/>
    <property type="molecule type" value="Genomic_DNA"/>
</dbReference>